<evidence type="ECO:0000256" key="1">
    <source>
        <dbReference type="SAM" id="Phobius"/>
    </source>
</evidence>
<keyword evidence="1" id="KW-0472">Membrane</keyword>
<proteinExistence type="predicted"/>
<protein>
    <submittedName>
        <fullName evidence="2">Uncharacterized protein</fullName>
    </submittedName>
</protein>
<keyword evidence="3" id="KW-1185">Reference proteome</keyword>
<organism evidence="2 3">
    <name type="scientific">Ancylostoma ceylanicum</name>
    <dbReference type="NCBI Taxonomy" id="53326"/>
    <lineage>
        <taxon>Eukaryota</taxon>
        <taxon>Metazoa</taxon>
        <taxon>Ecdysozoa</taxon>
        <taxon>Nematoda</taxon>
        <taxon>Chromadorea</taxon>
        <taxon>Rhabditida</taxon>
        <taxon>Rhabditina</taxon>
        <taxon>Rhabditomorpha</taxon>
        <taxon>Strongyloidea</taxon>
        <taxon>Ancylostomatidae</taxon>
        <taxon>Ancylostomatinae</taxon>
        <taxon>Ancylostoma</taxon>
    </lineage>
</organism>
<keyword evidence="1" id="KW-1133">Transmembrane helix</keyword>
<evidence type="ECO:0000313" key="2">
    <source>
        <dbReference type="EMBL" id="EYB91004.1"/>
    </source>
</evidence>
<name>A0A016SL17_9BILA</name>
<dbReference type="Proteomes" id="UP000024635">
    <property type="component" value="Unassembled WGS sequence"/>
</dbReference>
<reference evidence="3" key="1">
    <citation type="journal article" date="2015" name="Nat. Genet.">
        <title>The genome and transcriptome of the zoonotic hookworm Ancylostoma ceylanicum identify infection-specific gene families.</title>
        <authorList>
            <person name="Schwarz E.M."/>
            <person name="Hu Y."/>
            <person name="Antoshechkin I."/>
            <person name="Miller M.M."/>
            <person name="Sternberg P.W."/>
            <person name="Aroian R.V."/>
        </authorList>
    </citation>
    <scope>NUCLEOTIDE SEQUENCE</scope>
    <source>
        <strain evidence="3">HY135</strain>
    </source>
</reference>
<keyword evidence="1" id="KW-0812">Transmembrane</keyword>
<evidence type="ECO:0000313" key="3">
    <source>
        <dbReference type="Proteomes" id="UP000024635"/>
    </source>
</evidence>
<accession>A0A016SL17</accession>
<feature type="transmembrane region" description="Helical" evidence="1">
    <location>
        <begin position="12"/>
        <end position="33"/>
    </location>
</feature>
<gene>
    <name evidence="2" type="primary">Acey_s0211.g2187</name>
    <name evidence="2" type="ORF">Y032_0211g2187</name>
</gene>
<dbReference type="EMBL" id="JARK01001547">
    <property type="protein sequence ID" value="EYB91004.1"/>
    <property type="molecule type" value="Genomic_DNA"/>
</dbReference>
<dbReference type="AlphaFoldDB" id="A0A016SL17"/>
<comment type="caution">
    <text evidence="2">The sequence shown here is derived from an EMBL/GenBank/DDBJ whole genome shotgun (WGS) entry which is preliminary data.</text>
</comment>
<sequence length="86" mass="9909">MFLARRSCTSIILLSQTNSLLVMYIGYLMYRLLPRPWRHRGKSGCATDVVGRAFISSLDSLDPEHSDKYMFSPSIQGYFSLCIRRI</sequence>